<dbReference type="Proteomes" id="UP000031521">
    <property type="component" value="Chromosome"/>
</dbReference>
<evidence type="ECO:0000259" key="3">
    <source>
        <dbReference type="Pfam" id="PF01156"/>
    </source>
</evidence>
<dbReference type="InterPro" id="IPR023186">
    <property type="entry name" value="IUNH"/>
</dbReference>
<proteinExistence type="predicted"/>
<reference evidence="4 5" key="1">
    <citation type="journal article" date="2014" name="Int. J. Syst. Evol. Microbiol.">
        <title>Celeribacter indicus sp. nov., a polycyclic aromatic hydrocarbon-degrading bacterium from deep-sea sediment and reclassification of Huaishuia halophila as Celeribacter halophilus comb. nov.</title>
        <authorList>
            <person name="Lai Q."/>
            <person name="Cao J."/>
            <person name="Yuan J."/>
            <person name="Li F."/>
            <person name="Shao Z."/>
        </authorList>
    </citation>
    <scope>NUCLEOTIDE SEQUENCE [LARGE SCALE GENOMIC DNA]</scope>
    <source>
        <strain evidence="4">P73</strain>
    </source>
</reference>
<evidence type="ECO:0000256" key="1">
    <source>
        <dbReference type="ARBA" id="ARBA00022801"/>
    </source>
</evidence>
<dbReference type="OrthoDB" id="9797882at2"/>
<dbReference type="HOGENOM" id="CLU_036838_2_2_5"/>
<dbReference type="GO" id="GO:0008477">
    <property type="term" value="F:purine nucleosidase activity"/>
    <property type="evidence" value="ECO:0007669"/>
    <property type="project" value="TreeGrafter"/>
</dbReference>
<dbReference type="AlphaFoldDB" id="A0A0B5DWP1"/>
<evidence type="ECO:0000313" key="5">
    <source>
        <dbReference type="Proteomes" id="UP000031521"/>
    </source>
</evidence>
<organism evidence="4 5">
    <name type="scientific">Celeribacter indicus</name>
    <dbReference type="NCBI Taxonomy" id="1208324"/>
    <lineage>
        <taxon>Bacteria</taxon>
        <taxon>Pseudomonadati</taxon>
        <taxon>Pseudomonadota</taxon>
        <taxon>Alphaproteobacteria</taxon>
        <taxon>Rhodobacterales</taxon>
        <taxon>Roseobacteraceae</taxon>
        <taxon>Celeribacter</taxon>
    </lineage>
</organism>
<dbReference type="STRING" id="1208324.P73_3128"/>
<dbReference type="RefSeq" id="WP_052453337.1">
    <property type="nucleotide sequence ID" value="NZ_CP004393.1"/>
</dbReference>
<evidence type="ECO:0000256" key="2">
    <source>
        <dbReference type="ARBA" id="ARBA00023295"/>
    </source>
</evidence>
<dbReference type="Gene3D" id="3.90.245.10">
    <property type="entry name" value="Ribonucleoside hydrolase-like"/>
    <property type="match status" value="1"/>
</dbReference>
<keyword evidence="5" id="KW-1185">Reference proteome</keyword>
<evidence type="ECO:0000313" key="4">
    <source>
        <dbReference type="EMBL" id="AJE47843.1"/>
    </source>
</evidence>
<keyword evidence="1 4" id="KW-0378">Hydrolase</keyword>
<dbReference type="GO" id="GO:0006152">
    <property type="term" value="P:purine nucleoside catabolic process"/>
    <property type="evidence" value="ECO:0007669"/>
    <property type="project" value="TreeGrafter"/>
</dbReference>
<sequence>MSVWIDTDYGFDDLWAILLLRRAGVAIDGVSLVSGNATLEQVIANALGAARAYDLDIPLHVGADRPLHRPVETARRILGPRGMQSRGRWLPEATGPRPPDDAVPALAAWLRTADGPRDVLALGPLTNLARLIEQEPEAASRISRLVWMGGSTGPGNHSARAEFNALADPEALARVAQAGIPFDIVDLMFCRGVSFGPQDMPDCDPLTADLLGGYLDIGLSRGRPGMAIYDPVAAFVLARPEAVTFEPRHLEVATDTGEAYGETRFSAPAHPLTPLPPVRLATGTEETIARYCLDALKKED</sequence>
<dbReference type="KEGG" id="cid:P73_3128"/>
<dbReference type="SUPFAM" id="SSF53590">
    <property type="entry name" value="Nucleoside hydrolase"/>
    <property type="match status" value="1"/>
</dbReference>
<dbReference type="PANTHER" id="PTHR12304">
    <property type="entry name" value="INOSINE-URIDINE PREFERRING NUCLEOSIDE HYDROLASE"/>
    <property type="match status" value="1"/>
</dbReference>
<gene>
    <name evidence="4" type="ORF">P73_3128</name>
</gene>
<dbReference type="EMBL" id="CP004393">
    <property type="protein sequence ID" value="AJE47843.1"/>
    <property type="molecule type" value="Genomic_DNA"/>
</dbReference>
<dbReference type="GO" id="GO:0005829">
    <property type="term" value="C:cytosol"/>
    <property type="evidence" value="ECO:0007669"/>
    <property type="project" value="TreeGrafter"/>
</dbReference>
<dbReference type="InterPro" id="IPR036452">
    <property type="entry name" value="Ribo_hydro-like"/>
</dbReference>
<dbReference type="InterPro" id="IPR001910">
    <property type="entry name" value="Inosine/uridine_hydrolase_dom"/>
</dbReference>
<protein>
    <submittedName>
        <fullName evidence="4">Inosine/uridine-preferring nucleoside hydrolase</fullName>
    </submittedName>
</protein>
<dbReference type="PANTHER" id="PTHR12304:SF4">
    <property type="entry name" value="URIDINE NUCLEOSIDASE"/>
    <property type="match status" value="1"/>
</dbReference>
<feature type="domain" description="Inosine/uridine-preferring nucleoside hydrolase" evidence="3">
    <location>
        <begin position="3"/>
        <end position="265"/>
    </location>
</feature>
<keyword evidence="2" id="KW-0326">Glycosidase</keyword>
<name>A0A0B5DWP1_9RHOB</name>
<dbReference type="Pfam" id="PF01156">
    <property type="entry name" value="IU_nuc_hydro"/>
    <property type="match status" value="1"/>
</dbReference>
<accession>A0A0B5DWP1</accession>